<sequence length="155" mass="17146">MLMKNLTKDQHAVATLLHRAAALWRVKLDERLRPWGMTQATWRVLWALHTAGERYNQSSLATRLGIETPTLVRLLDRMEKLGLVGRSPDAQDRRQKYLEIKPDGLALVARIEGEVIGMREEMLAGLGQAELQACLKVLERVVANGGGKPAGDAAG</sequence>
<evidence type="ECO:0000256" key="1">
    <source>
        <dbReference type="ARBA" id="ARBA00023015"/>
    </source>
</evidence>
<evidence type="ECO:0000256" key="2">
    <source>
        <dbReference type="ARBA" id="ARBA00023125"/>
    </source>
</evidence>
<keyword evidence="2" id="KW-0238">DNA-binding</keyword>
<dbReference type="SMART" id="SM00347">
    <property type="entry name" value="HTH_MARR"/>
    <property type="match status" value="1"/>
</dbReference>
<dbReference type="Gene3D" id="1.10.10.10">
    <property type="entry name" value="Winged helix-like DNA-binding domain superfamily/Winged helix DNA-binding domain"/>
    <property type="match status" value="1"/>
</dbReference>
<organism evidence="5 6">
    <name type="scientific">Azoarcus indigens</name>
    <dbReference type="NCBI Taxonomy" id="29545"/>
    <lineage>
        <taxon>Bacteria</taxon>
        <taxon>Pseudomonadati</taxon>
        <taxon>Pseudomonadota</taxon>
        <taxon>Betaproteobacteria</taxon>
        <taxon>Rhodocyclales</taxon>
        <taxon>Zoogloeaceae</taxon>
        <taxon>Azoarcus</taxon>
    </lineage>
</organism>
<dbReference type="GO" id="GO:0003677">
    <property type="term" value="F:DNA binding"/>
    <property type="evidence" value="ECO:0007669"/>
    <property type="project" value="UniProtKB-KW"/>
</dbReference>
<dbReference type="Proteomes" id="UP000295129">
    <property type="component" value="Unassembled WGS sequence"/>
</dbReference>
<dbReference type="InterPro" id="IPR000835">
    <property type="entry name" value="HTH_MarR-typ"/>
</dbReference>
<dbReference type="GO" id="GO:0006950">
    <property type="term" value="P:response to stress"/>
    <property type="evidence" value="ECO:0007669"/>
    <property type="project" value="TreeGrafter"/>
</dbReference>
<keyword evidence="3" id="KW-0804">Transcription</keyword>
<evidence type="ECO:0000259" key="4">
    <source>
        <dbReference type="PROSITE" id="PS50995"/>
    </source>
</evidence>
<dbReference type="SUPFAM" id="SSF46785">
    <property type="entry name" value="Winged helix' DNA-binding domain"/>
    <property type="match status" value="1"/>
</dbReference>
<dbReference type="PROSITE" id="PS50995">
    <property type="entry name" value="HTH_MARR_2"/>
    <property type="match status" value="1"/>
</dbReference>
<feature type="domain" description="HTH marR-type" evidence="4">
    <location>
        <begin position="10"/>
        <end position="143"/>
    </location>
</feature>
<dbReference type="AlphaFoldDB" id="A0A4V6PQM6"/>
<dbReference type="InterPro" id="IPR036390">
    <property type="entry name" value="WH_DNA-bd_sf"/>
</dbReference>
<dbReference type="InterPro" id="IPR039422">
    <property type="entry name" value="MarR/SlyA-like"/>
</dbReference>
<evidence type="ECO:0000313" key="6">
    <source>
        <dbReference type="Proteomes" id="UP000295129"/>
    </source>
</evidence>
<dbReference type="OrthoDB" id="32523at2"/>
<dbReference type="EMBL" id="SNVV01000007">
    <property type="protein sequence ID" value="TDN51362.1"/>
    <property type="molecule type" value="Genomic_DNA"/>
</dbReference>
<reference evidence="5 6" key="1">
    <citation type="submission" date="2019-03" db="EMBL/GenBank/DDBJ databases">
        <title>Genomic Encyclopedia of Type Strains, Phase IV (KMG-IV): sequencing the most valuable type-strain genomes for metagenomic binning, comparative biology and taxonomic classification.</title>
        <authorList>
            <person name="Goeker M."/>
        </authorList>
    </citation>
    <scope>NUCLEOTIDE SEQUENCE [LARGE SCALE GENOMIC DNA]</scope>
    <source>
        <strain evidence="5 6">DSM 12121</strain>
    </source>
</reference>
<dbReference type="InterPro" id="IPR036388">
    <property type="entry name" value="WH-like_DNA-bd_sf"/>
</dbReference>
<dbReference type="PANTHER" id="PTHR33164:SF64">
    <property type="entry name" value="TRANSCRIPTIONAL REGULATOR SLYA"/>
    <property type="match status" value="1"/>
</dbReference>
<comment type="caution">
    <text evidence="5">The sequence shown here is derived from an EMBL/GenBank/DDBJ whole genome shotgun (WGS) entry which is preliminary data.</text>
</comment>
<keyword evidence="6" id="KW-1185">Reference proteome</keyword>
<dbReference type="GO" id="GO:0003700">
    <property type="term" value="F:DNA-binding transcription factor activity"/>
    <property type="evidence" value="ECO:0007669"/>
    <property type="project" value="InterPro"/>
</dbReference>
<dbReference type="Pfam" id="PF01047">
    <property type="entry name" value="MarR"/>
    <property type="match status" value="1"/>
</dbReference>
<dbReference type="PRINTS" id="PR00598">
    <property type="entry name" value="HTHMARR"/>
</dbReference>
<evidence type="ECO:0000256" key="3">
    <source>
        <dbReference type="ARBA" id="ARBA00023163"/>
    </source>
</evidence>
<gene>
    <name evidence="5" type="ORF">C7389_10796</name>
</gene>
<dbReference type="PANTHER" id="PTHR33164">
    <property type="entry name" value="TRANSCRIPTIONAL REGULATOR, MARR FAMILY"/>
    <property type="match status" value="1"/>
</dbReference>
<proteinExistence type="predicted"/>
<name>A0A4V6PQM6_9RHOO</name>
<accession>A0A4V6PQM6</accession>
<protein>
    <submittedName>
        <fullName evidence="5">MarR family transcriptional regulator for hemolysin</fullName>
    </submittedName>
</protein>
<keyword evidence="1" id="KW-0805">Transcription regulation</keyword>
<evidence type="ECO:0000313" key="5">
    <source>
        <dbReference type="EMBL" id="TDN51362.1"/>
    </source>
</evidence>